<protein>
    <submittedName>
        <fullName evidence="2">Metallo-beta-lactamase family</fullName>
    </submittedName>
</protein>
<dbReference type="PANTHER" id="PTHR36839">
    <property type="entry name" value="METALLO-BETA-LACTAMASE FAMILY PROTEIN (AFU_ORTHOLOGUE AFUA_5G12770)"/>
    <property type="match status" value="1"/>
</dbReference>
<gene>
    <name evidence="2" type="ORF">FALBO_6765</name>
</gene>
<accession>A0A8H4PEC3</accession>
<evidence type="ECO:0000313" key="3">
    <source>
        <dbReference type="Proteomes" id="UP000554235"/>
    </source>
</evidence>
<dbReference type="SMART" id="SM00849">
    <property type="entry name" value="Lactamase_B"/>
    <property type="match status" value="1"/>
</dbReference>
<dbReference type="OrthoDB" id="17458at2759"/>
<name>A0A8H4PEC3_9HYPO</name>
<dbReference type="EMBL" id="JAADYS010000884">
    <property type="protein sequence ID" value="KAF4466381.1"/>
    <property type="molecule type" value="Genomic_DNA"/>
</dbReference>
<dbReference type="SUPFAM" id="SSF56281">
    <property type="entry name" value="Metallo-hydrolase/oxidoreductase"/>
    <property type="match status" value="1"/>
</dbReference>
<evidence type="ECO:0000259" key="1">
    <source>
        <dbReference type="SMART" id="SM00849"/>
    </source>
</evidence>
<dbReference type="InterPro" id="IPR001279">
    <property type="entry name" value="Metallo-B-lactamas"/>
</dbReference>
<comment type="caution">
    <text evidence="2">The sequence shown here is derived from an EMBL/GenBank/DDBJ whole genome shotgun (WGS) entry which is preliminary data.</text>
</comment>
<keyword evidence="3" id="KW-1185">Reference proteome</keyword>
<evidence type="ECO:0000313" key="2">
    <source>
        <dbReference type="EMBL" id="KAF4466381.1"/>
    </source>
</evidence>
<sequence>MASSKNLCLCVTCGTQYDIPFVDRPSTCRMCNEPRQFVPPSGQSWTTLDELQAKHKNEFKQDENDKRIWSIFSTPQMAIGQRAVFIQTESGNVLWDCISLLDQETIDFIKSHGGLAAIAVSHPHFYSTHLEWAREFDCAVYLAYDDQEWLNRKDTEHRRIFFRGETQEILPGVTMVKLGGHFPGSSVLHWNNNIFTGDTIGISLSGLSRSHHNKDHQVFFFHYAFPNFIPLGPTAMHLMWKRLRPWDFTAVYSLFFRTTVREPNVKELILESMQRQARHQENAGHPLLEEQSSTKFVGLTEIVTSQIAKGLLLFRLGSTRM</sequence>
<organism evidence="2 3">
    <name type="scientific">Fusarium albosuccineum</name>
    <dbReference type="NCBI Taxonomy" id="1237068"/>
    <lineage>
        <taxon>Eukaryota</taxon>
        <taxon>Fungi</taxon>
        <taxon>Dikarya</taxon>
        <taxon>Ascomycota</taxon>
        <taxon>Pezizomycotina</taxon>
        <taxon>Sordariomycetes</taxon>
        <taxon>Hypocreomycetidae</taxon>
        <taxon>Hypocreales</taxon>
        <taxon>Nectriaceae</taxon>
        <taxon>Fusarium</taxon>
        <taxon>Fusarium decemcellulare species complex</taxon>
    </lineage>
</organism>
<dbReference type="AlphaFoldDB" id="A0A8H4PEC3"/>
<dbReference type="InterPro" id="IPR036866">
    <property type="entry name" value="RibonucZ/Hydroxyglut_hydro"/>
</dbReference>
<dbReference type="Gene3D" id="3.60.15.10">
    <property type="entry name" value="Ribonuclease Z/Hydroxyacylglutathione hydrolase-like"/>
    <property type="match status" value="1"/>
</dbReference>
<dbReference type="Proteomes" id="UP000554235">
    <property type="component" value="Unassembled WGS sequence"/>
</dbReference>
<feature type="domain" description="Metallo-beta-lactamase" evidence="1">
    <location>
        <begin position="80"/>
        <end position="222"/>
    </location>
</feature>
<proteinExistence type="predicted"/>
<dbReference type="PANTHER" id="PTHR36839:SF1">
    <property type="entry name" value="METALLO-BETA-LACTAMASE FAMILY PROTEIN (AFU_ORTHOLOGUE AFUA_5G12770)"/>
    <property type="match status" value="1"/>
</dbReference>
<reference evidence="2 3" key="1">
    <citation type="submission" date="2020-01" db="EMBL/GenBank/DDBJ databases">
        <title>Identification and distribution of gene clusters putatively required for synthesis of sphingolipid metabolism inhibitors in phylogenetically diverse species of the filamentous fungus Fusarium.</title>
        <authorList>
            <person name="Kim H.-S."/>
            <person name="Busman M."/>
            <person name="Brown D.W."/>
            <person name="Divon H."/>
            <person name="Uhlig S."/>
            <person name="Proctor R.H."/>
        </authorList>
    </citation>
    <scope>NUCLEOTIDE SEQUENCE [LARGE SCALE GENOMIC DNA]</scope>
    <source>
        <strain evidence="2 3">NRRL 20459</strain>
    </source>
</reference>